<comment type="caution">
    <text evidence="2">The sequence shown here is derived from an EMBL/GenBank/DDBJ whole genome shotgun (WGS) entry which is preliminary data.</text>
</comment>
<feature type="transmembrane region" description="Helical" evidence="1">
    <location>
        <begin position="148"/>
        <end position="172"/>
    </location>
</feature>
<evidence type="ECO:0000256" key="1">
    <source>
        <dbReference type="SAM" id="Phobius"/>
    </source>
</evidence>
<evidence type="ECO:0000313" key="2">
    <source>
        <dbReference type="EMBL" id="MPM22775.1"/>
    </source>
</evidence>
<feature type="transmembrane region" description="Helical" evidence="1">
    <location>
        <begin position="53"/>
        <end position="73"/>
    </location>
</feature>
<dbReference type="EMBL" id="VSSQ01003882">
    <property type="protein sequence ID" value="MPM22775.1"/>
    <property type="molecule type" value="Genomic_DNA"/>
</dbReference>
<protein>
    <submittedName>
        <fullName evidence="2">Uncharacterized protein</fullName>
    </submittedName>
</protein>
<gene>
    <name evidence="2" type="ORF">SDC9_69233</name>
</gene>
<organism evidence="2">
    <name type="scientific">bioreactor metagenome</name>
    <dbReference type="NCBI Taxonomy" id="1076179"/>
    <lineage>
        <taxon>unclassified sequences</taxon>
        <taxon>metagenomes</taxon>
        <taxon>ecological metagenomes</taxon>
    </lineage>
</organism>
<accession>A0A644Y2K4</accession>
<sequence length="192" mass="22319">MIVEIFLVCLLAKVNHYKLKYLFYTWTFYIVLLIQCVLVYIEFSVFFNDYYFIQHVYLIEPAIILSFMFSMFVYKLYKPAITGSFFIVIGTLLNKFVISQNGGKMPVFPSFSYITGYVSPELLGSVDGLHVLGGSNIKFKILTDYIDYGYSILSPGDVFIHLFVCIMLYYLIRALNEKYSNSNDISGFRRKI</sequence>
<keyword evidence="1" id="KW-0812">Transmembrane</keyword>
<reference evidence="2" key="1">
    <citation type="submission" date="2019-08" db="EMBL/GenBank/DDBJ databases">
        <authorList>
            <person name="Kucharzyk K."/>
            <person name="Murdoch R.W."/>
            <person name="Higgins S."/>
            <person name="Loffler F."/>
        </authorList>
    </citation>
    <scope>NUCLEOTIDE SEQUENCE</scope>
</reference>
<feature type="transmembrane region" description="Helical" evidence="1">
    <location>
        <begin position="21"/>
        <end position="41"/>
    </location>
</feature>
<dbReference type="InterPro" id="IPR035168">
    <property type="entry name" value="DUF5317"/>
</dbReference>
<feature type="transmembrane region" description="Helical" evidence="1">
    <location>
        <begin position="80"/>
        <end position="98"/>
    </location>
</feature>
<proteinExistence type="predicted"/>
<dbReference type="AlphaFoldDB" id="A0A644Y2K4"/>
<dbReference type="Pfam" id="PF17248">
    <property type="entry name" value="DUF5317"/>
    <property type="match status" value="1"/>
</dbReference>
<keyword evidence="1" id="KW-0472">Membrane</keyword>
<name>A0A644Y2K4_9ZZZZ</name>
<keyword evidence="1" id="KW-1133">Transmembrane helix</keyword>